<evidence type="ECO:0000256" key="1">
    <source>
        <dbReference type="ARBA" id="ARBA00038090"/>
    </source>
</evidence>
<evidence type="ECO:0000259" key="2">
    <source>
        <dbReference type="Pfam" id="PF09811"/>
    </source>
</evidence>
<protein>
    <recommendedName>
        <fullName evidence="2">Essential protein Yae1 N-terminal domain-containing protein</fullName>
    </recommendedName>
</protein>
<accession>A0A8K0DBK1</accession>
<evidence type="ECO:0000313" key="4">
    <source>
        <dbReference type="Proteomes" id="UP000801492"/>
    </source>
</evidence>
<comment type="similarity">
    <text evidence="1">Belongs to the LTO1 family.</text>
</comment>
<dbReference type="InterPro" id="IPR052436">
    <property type="entry name" value="LTO1_adapter"/>
</dbReference>
<dbReference type="InterPro" id="IPR019191">
    <property type="entry name" value="Essential_protein_Yae1_N"/>
</dbReference>
<name>A0A8K0DBK1_IGNLU</name>
<gene>
    <name evidence="3" type="ORF">ILUMI_06185</name>
</gene>
<keyword evidence="4" id="KW-1185">Reference proteome</keyword>
<proteinExistence type="inferred from homology"/>
<sequence length="146" mass="16537">MYQSKYFAADAQDKDINDIFSDLLLSEEHLSKEGYDEGYTKGASEGNIEGYHLGYHRGAEIGAELGYYCGVVENLLMLHKENADPRIEKNKKHLETLKTLIESFPKHNSEEVDILALADNIRTLFKKVCALFKIDAAYPEADKLSF</sequence>
<dbReference type="AlphaFoldDB" id="A0A8K0DBK1"/>
<comment type="caution">
    <text evidence="3">The sequence shown here is derived from an EMBL/GenBank/DDBJ whole genome shotgun (WGS) entry which is preliminary data.</text>
</comment>
<dbReference type="PANTHER" id="PTHR28532:SF1">
    <property type="entry name" value="ORAL CANCER OVEREXPRESSED 1"/>
    <property type="match status" value="1"/>
</dbReference>
<dbReference type="Pfam" id="PF09811">
    <property type="entry name" value="Yae1_N"/>
    <property type="match status" value="1"/>
</dbReference>
<dbReference type="OrthoDB" id="48036at2759"/>
<feature type="domain" description="Essential protein Yae1 N-terminal" evidence="2">
    <location>
        <begin position="34"/>
        <end position="72"/>
    </location>
</feature>
<organism evidence="3 4">
    <name type="scientific">Ignelater luminosus</name>
    <name type="common">Cucubano</name>
    <name type="synonym">Pyrophorus luminosus</name>
    <dbReference type="NCBI Taxonomy" id="2038154"/>
    <lineage>
        <taxon>Eukaryota</taxon>
        <taxon>Metazoa</taxon>
        <taxon>Ecdysozoa</taxon>
        <taxon>Arthropoda</taxon>
        <taxon>Hexapoda</taxon>
        <taxon>Insecta</taxon>
        <taxon>Pterygota</taxon>
        <taxon>Neoptera</taxon>
        <taxon>Endopterygota</taxon>
        <taxon>Coleoptera</taxon>
        <taxon>Polyphaga</taxon>
        <taxon>Elateriformia</taxon>
        <taxon>Elateroidea</taxon>
        <taxon>Elateridae</taxon>
        <taxon>Agrypninae</taxon>
        <taxon>Pyrophorini</taxon>
        <taxon>Ignelater</taxon>
    </lineage>
</organism>
<reference evidence="3" key="1">
    <citation type="submission" date="2019-08" db="EMBL/GenBank/DDBJ databases">
        <title>The genome of the North American firefly Photinus pyralis.</title>
        <authorList>
            <consortium name="Photinus pyralis genome working group"/>
            <person name="Fallon T.R."/>
            <person name="Sander Lower S.E."/>
            <person name="Weng J.-K."/>
        </authorList>
    </citation>
    <scope>NUCLEOTIDE SEQUENCE</scope>
    <source>
        <strain evidence="3">TRF0915ILg1</strain>
        <tissue evidence="3">Whole body</tissue>
    </source>
</reference>
<dbReference type="Proteomes" id="UP000801492">
    <property type="component" value="Unassembled WGS sequence"/>
</dbReference>
<dbReference type="PANTHER" id="PTHR28532">
    <property type="entry name" value="GEO13458P1"/>
    <property type="match status" value="1"/>
</dbReference>
<evidence type="ECO:0000313" key="3">
    <source>
        <dbReference type="EMBL" id="KAF2899992.1"/>
    </source>
</evidence>
<dbReference type="EMBL" id="VTPC01002468">
    <property type="protein sequence ID" value="KAF2899992.1"/>
    <property type="molecule type" value="Genomic_DNA"/>
</dbReference>